<keyword evidence="20" id="KW-1185">Reference proteome</keyword>
<dbReference type="InterPro" id="IPR003661">
    <property type="entry name" value="HisK_dim/P_dom"/>
</dbReference>
<keyword evidence="12 17" id="KW-1133">Transmembrane helix</keyword>
<feature type="transmembrane region" description="Helical" evidence="17">
    <location>
        <begin position="305"/>
        <end position="326"/>
    </location>
</feature>
<dbReference type="Gene3D" id="1.10.287.130">
    <property type="match status" value="1"/>
</dbReference>
<keyword evidence="10 19" id="KW-0418">Kinase</keyword>
<evidence type="ECO:0000313" key="19">
    <source>
        <dbReference type="EMBL" id="SDI55004.1"/>
    </source>
</evidence>
<dbReference type="SUPFAM" id="SSF47384">
    <property type="entry name" value="Homodimeric domain of signal transducing histidine kinase"/>
    <property type="match status" value="1"/>
</dbReference>
<dbReference type="InterPro" id="IPR005467">
    <property type="entry name" value="His_kinase_dom"/>
</dbReference>
<evidence type="ECO:0000256" key="4">
    <source>
        <dbReference type="ARBA" id="ARBA00022475"/>
    </source>
</evidence>
<sequence>MGFLAYLSLHARQDWRWLGLRILATAALCGLGGWLVASQVLRGQIDQLGQQSHHRAEFYRQSLESLLSRNTSLPRIIAREDRLKAVLRHPESANARATANRYLADIRRDADINAAFLMDHSGLTLAASNFDQPGSYVGNSYAFRPYFLDAMQNGLGIFYGIGATTGDPGYFLTAPIEIEGQRLGAATVKISLDDFESALTRSGDKVLIADANGVIFLSSIPEWKYLSLAPLDAEAQRRIEASRQYRERHINHLDAGLKLQAAPYSVRLKLPDSPAQNTLVVSVPTGSLGWSILLLTRTGPERQNALFAGIATAFALAFVFSMIIYFRLSVRRHEERVQADARLRQAHQELEQRIAERTADLRATNASLEERIDRLKTTERILRETGDNAVQAGKLAVLGQMAAGISHEVNQPLTAMHTLTDNARDLLDRGDFGEVRSNLDGIKQMAERMGRIAGEIKNFTRKSLVEKQPVPVLNVVCQAAMLVESRRRLADATLTLPEIPETLAVLADPQRLEQVLVNLLLNALDAVAPCPTRHVAVLAAVDAERICIIVRDSGTGIPENALAHLFEPFFTTKSSGQGLGLGLSISRMIVQELGGTIEAHNRENGGADFCITLDRA</sequence>
<comment type="catalytic activity">
    <reaction evidence="1">
        <text>ATP + protein L-histidine = ADP + protein N-phospho-L-histidine.</text>
        <dbReference type="EC" id="2.7.13.3"/>
    </reaction>
</comment>
<proteinExistence type="predicted"/>
<evidence type="ECO:0000313" key="20">
    <source>
        <dbReference type="Proteomes" id="UP000198607"/>
    </source>
</evidence>
<dbReference type="GO" id="GO:0000155">
    <property type="term" value="F:phosphorelay sensor kinase activity"/>
    <property type="evidence" value="ECO:0007669"/>
    <property type="project" value="InterPro"/>
</dbReference>
<dbReference type="GO" id="GO:0005524">
    <property type="term" value="F:ATP binding"/>
    <property type="evidence" value="ECO:0007669"/>
    <property type="project" value="UniProtKB-KW"/>
</dbReference>
<evidence type="ECO:0000256" key="8">
    <source>
        <dbReference type="ARBA" id="ARBA00022692"/>
    </source>
</evidence>
<dbReference type="Proteomes" id="UP000198607">
    <property type="component" value="Unassembled WGS sequence"/>
</dbReference>
<dbReference type="InterPro" id="IPR029151">
    <property type="entry name" value="Sensor-like_sf"/>
</dbReference>
<evidence type="ECO:0000256" key="17">
    <source>
        <dbReference type="SAM" id="Phobius"/>
    </source>
</evidence>
<comment type="subcellular location">
    <subcellularLocation>
        <location evidence="2">Cell inner membrane</location>
        <topology evidence="2">Multi-pass membrane protein</topology>
    </subcellularLocation>
</comment>
<dbReference type="Gene3D" id="3.30.565.10">
    <property type="entry name" value="Histidine kinase-like ATPase, C-terminal domain"/>
    <property type="match status" value="1"/>
</dbReference>
<dbReference type="EMBL" id="FNCY01000021">
    <property type="protein sequence ID" value="SDI55004.1"/>
    <property type="molecule type" value="Genomic_DNA"/>
</dbReference>
<dbReference type="Pfam" id="PF02518">
    <property type="entry name" value="HATPase_c"/>
    <property type="match status" value="1"/>
</dbReference>
<dbReference type="InterPro" id="IPR033479">
    <property type="entry name" value="dCache_1"/>
</dbReference>
<dbReference type="GO" id="GO:0005886">
    <property type="term" value="C:plasma membrane"/>
    <property type="evidence" value="ECO:0007669"/>
    <property type="project" value="UniProtKB-SubCell"/>
</dbReference>
<organism evidence="19 20">
    <name type="scientific">Propionivibrio dicarboxylicus</name>
    <dbReference type="NCBI Taxonomy" id="83767"/>
    <lineage>
        <taxon>Bacteria</taxon>
        <taxon>Pseudomonadati</taxon>
        <taxon>Pseudomonadota</taxon>
        <taxon>Betaproteobacteria</taxon>
        <taxon>Rhodocyclales</taxon>
        <taxon>Rhodocyclaceae</taxon>
        <taxon>Propionivibrio</taxon>
    </lineage>
</organism>
<keyword evidence="13" id="KW-0902">Two-component regulatory system</keyword>
<keyword evidence="5" id="KW-0997">Cell inner membrane</keyword>
<dbReference type="FunFam" id="1.10.287.130:FF:000049">
    <property type="entry name" value="C4-dicarboxylate transport sensor protein DctB"/>
    <property type="match status" value="1"/>
</dbReference>
<evidence type="ECO:0000256" key="14">
    <source>
        <dbReference type="ARBA" id="ARBA00023136"/>
    </source>
</evidence>
<dbReference type="SUPFAM" id="SSF103190">
    <property type="entry name" value="Sensory domain-like"/>
    <property type="match status" value="1"/>
</dbReference>
<evidence type="ECO:0000256" key="9">
    <source>
        <dbReference type="ARBA" id="ARBA00022741"/>
    </source>
</evidence>
<dbReference type="PANTHER" id="PTHR43065">
    <property type="entry name" value="SENSOR HISTIDINE KINASE"/>
    <property type="match status" value="1"/>
</dbReference>
<reference evidence="19 20" key="1">
    <citation type="submission" date="2016-10" db="EMBL/GenBank/DDBJ databases">
        <authorList>
            <person name="de Groot N.N."/>
        </authorList>
    </citation>
    <scope>NUCLEOTIDE SEQUENCE [LARGE SCALE GENOMIC DNA]</scope>
    <source>
        <strain evidence="19 20">DSM 5885</strain>
    </source>
</reference>
<dbReference type="SMART" id="SM00388">
    <property type="entry name" value="HisKA"/>
    <property type="match status" value="1"/>
</dbReference>
<keyword evidence="14 17" id="KW-0472">Membrane</keyword>
<accession>A0A1G8LH36</accession>
<keyword evidence="8 17" id="KW-0812">Transmembrane</keyword>
<dbReference type="SUPFAM" id="SSF55874">
    <property type="entry name" value="ATPase domain of HSP90 chaperone/DNA topoisomerase II/histidine kinase"/>
    <property type="match status" value="1"/>
</dbReference>
<evidence type="ECO:0000256" key="3">
    <source>
        <dbReference type="ARBA" id="ARBA00012438"/>
    </source>
</evidence>
<evidence type="ECO:0000256" key="1">
    <source>
        <dbReference type="ARBA" id="ARBA00000085"/>
    </source>
</evidence>
<feature type="coiled-coil region" evidence="16">
    <location>
        <begin position="358"/>
        <end position="385"/>
    </location>
</feature>
<dbReference type="PROSITE" id="PS50109">
    <property type="entry name" value="HIS_KIN"/>
    <property type="match status" value="1"/>
</dbReference>
<evidence type="ECO:0000259" key="18">
    <source>
        <dbReference type="PROSITE" id="PS50109"/>
    </source>
</evidence>
<dbReference type="InterPro" id="IPR036097">
    <property type="entry name" value="HisK_dim/P_sf"/>
</dbReference>
<dbReference type="STRING" id="83767.SAMN05660652_03639"/>
<evidence type="ECO:0000256" key="16">
    <source>
        <dbReference type="SAM" id="Coils"/>
    </source>
</evidence>
<keyword evidence="4" id="KW-1003">Cell membrane</keyword>
<keyword evidence="7" id="KW-0808">Transferase</keyword>
<dbReference type="InterPro" id="IPR036890">
    <property type="entry name" value="HATPase_C_sf"/>
</dbReference>
<dbReference type="InterPro" id="IPR017055">
    <property type="entry name" value="Sig_transdc_His_kinase_DctB"/>
</dbReference>
<name>A0A1G8LH36_9RHOO</name>
<dbReference type="CDD" id="cd00082">
    <property type="entry name" value="HisKA"/>
    <property type="match status" value="1"/>
</dbReference>
<evidence type="ECO:0000256" key="11">
    <source>
        <dbReference type="ARBA" id="ARBA00022840"/>
    </source>
</evidence>
<keyword evidence="6" id="KW-0597">Phosphoprotein</keyword>
<dbReference type="InterPro" id="IPR004358">
    <property type="entry name" value="Sig_transdc_His_kin-like_C"/>
</dbReference>
<evidence type="ECO:0000256" key="2">
    <source>
        <dbReference type="ARBA" id="ARBA00004429"/>
    </source>
</evidence>
<feature type="domain" description="Histidine kinase" evidence="18">
    <location>
        <begin position="404"/>
        <end position="616"/>
    </location>
</feature>
<keyword evidence="11" id="KW-0067">ATP-binding</keyword>
<dbReference type="InterPro" id="IPR003594">
    <property type="entry name" value="HATPase_dom"/>
</dbReference>
<evidence type="ECO:0000256" key="6">
    <source>
        <dbReference type="ARBA" id="ARBA00022553"/>
    </source>
</evidence>
<dbReference type="EC" id="2.7.13.3" evidence="3"/>
<evidence type="ECO:0000256" key="15">
    <source>
        <dbReference type="ARBA" id="ARBA00073143"/>
    </source>
</evidence>
<gene>
    <name evidence="19" type="ORF">SAMN05660652_03639</name>
</gene>
<evidence type="ECO:0000256" key="7">
    <source>
        <dbReference type="ARBA" id="ARBA00022679"/>
    </source>
</evidence>
<dbReference type="Pfam" id="PF00512">
    <property type="entry name" value="HisKA"/>
    <property type="match status" value="1"/>
</dbReference>
<dbReference type="Gene3D" id="6.10.250.3020">
    <property type="match status" value="1"/>
</dbReference>
<evidence type="ECO:0000256" key="13">
    <source>
        <dbReference type="ARBA" id="ARBA00023012"/>
    </source>
</evidence>
<dbReference type="OrthoDB" id="9772100at2"/>
<dbReference type="PIRSF" id="PIRSF036431">
    <property type="entry name" value="STHK_DctB"/>
    <property type="match status" value="1"/>
</dbReference>
<evidence type="ECO:0000256" key="5">
    <source>
        <dbReference type="ARBA" id="ARBA00022519"/>
    </source>
</evidence>
<dbReference type="PRINTS" id="PR00344">
    <property type="entry name" value="BCTRLSENSOR"/>
</dbReference>
<evidence type="ECO:0000256" key="12">
    <source>
        <dbReference type="ARBA" id="ARBA00022989"/>
    </source>
</evidence>
<protein>
    <recommendedName>
        <fullName evidence="15">C4-dicarboxylate transport sensor protein DctB</fullName>
        <ecNumber evidence="3">2.7.13.3</ecNumber>
    </recommendedName>
</protein>
<keyword evidence="9" id="KW-0547">Nucleotide-binding</keyword>
<evidence type="ECO:0000256" key="10">
    <source>
        <dbReference type="ARBA" id="ARBA00022777"/>
    </source>
</evidence>
<dbReference type="AlphaFoldDB" id="A0A1G8LH36"/>
<dbReference type="Pfam" id="PF02743">
    <property type="entry name" value="dCache_1"/>
    <property type="match status" value="1"/>
</dbReference>
<dbReference type="RefSeq" id="WP_091939798.1">
    <property type="nucleotide sequence ID" value="NZ_FNCY01000021.1"/>
</dbReference>
<dbReference type="PANTHER" id="PTHR43065:SF46">
    <property type="entry name" value="C4-DICARBOXYLATE TRANSPORT SENSOR PROTEIN DCTB"/>
    <property type="match status" value="1"/>
</dbReference>
<dbReference type="SMART" id="SM00387">
    <property type="entry name" value="HATPase_c"/>
    <property type="match status" value="1"/>
</dbReference>
<keyword evidence="16" id="KW-0175">Coiled coil</keyword>
<feature type="transmembrane region" description="Helical" evidence="17">
    <location>
        <begin position="18"/>
        <end position="37"/>
    </location>
</feature>
<dbReference type="Gene3D" id="3.30.450.20">
    <property type="entry name" value="PAS domain"/>
    <property type="match status" value="2"/>
</dbReference>